<sequence length="163" mass="19744">MKYVYKKIYEAINTGIQKALILDNEDVSMNYQHKKISNDADYFNYLYAYDQYQEKYKELIDKEDFQGCSELYNSEYLKQKSRSIGYKVKSKEDLRKLVENFNFVKYNYFDLNWIDVSEITDMSCLFENLESFNCIISEWDVSNVKDMHKMFYFCTHFNTSLNE</sequence>
<reference evidence="1 2" key="1">
    <citation type="submission" date="2023-11" db="EMBL/GenBank/DDBJ databases">
        <authorList>
            <person name="Cook R."/>
            <person name="Crisci M."/>
            <person name="Pye H."/>
            <person name="Adriaenssens E."/>
            <person name="Santini J."/>
        </authorList>
    </citation>
    <scope>NUCLEOTIDE SEQUENCE [LARGE SCALE GENOMIC DNA]</scope>
    <source>
        <strain evidence="1">Lak_Megaphage_Sonny</strain>
    </source>
</reference>
<evidence type="ECO:0008006" key="3">
    <source>
        <dbReference type="Google" id="ProtNLM"/>
    </source>
</evidence>
<keyword evidence="2" id="KW-1185">Reference proteome</keyword>
<dbReference type="InterPro" id="IPR005046">
    <property type="entry name" value="DUF285"/>
</dbReference>
<protein>
    <recommendedName>
        <fullName evidence="3">BspA family leucine-rich repeat surface protein</fullName>
    </recommendedName>
</protein>
<accession>A0ABZ0Z2I6</accession>
<evidence type="ECO:0000313" key="2">
    <source>
        <dbReference type="Proteomes" id="UP001358193"/>
    </source>
</evidence>
<organism evidence="1 2">
    <name type="scientific">phage Lak_Megaphage_Sonny</name>
    <dbReference type="NCBI Taxonomy" id="3109229"/>
    <lineage>
        <taxon>Viruses</taxon>
        <taxon>Duplodnaviria</taxon>
        <taxon>Heunggongvirae</taxon>
        <taxon>Uroviricota</taxon>
        <taxon>Caudoviricetes</taxon>
        <taxon>Caudoviricetes code 15 clade</taxon>
    </lineage>
</organism>
<dbReference type="EMBL" id="OR769223">
    <property type="protein sequence ID" value="WQJ53281.1"/>
    <property type="molecule type" value="Genomic_DNA"/>
</dbReference>
<dbReference type="Proteomes" id="UP001358193">
    <property type="component" value="Segment"/>
</dbReference>
<name>A0ABZ0Z2I6_9CAUD</name>
<proteinExistence type="predicted"/>
<dbReference type="Pfam" id="PF03382">
    <property type="entry name" value="DUF285"/>
    <property type="match status" value="1"/>
</dbReference>
<evidence type="ECO:0000313" key="1">
    <source>
        <dbReference type="EMBL" id="WQJ53281.1"/>
    </source>
</evidence>